<dbReference type="PRINTS" id="PR01050">
    <property type="entry name" value="PYRUVTKNASE"/>
</dbReference>
<comment type="pathway">
    <text evidence="2 13">Carbohydrate degradation; glycolysis; pyruvate from D-glyceraldehyde 3-phosphate: step 5/5.</text>
</comment>
<dbReference type="Gene3D" id="3.20.20.60">
    <property type="entry name" value="Phosphoenolpyruvate-binding domains"/>
    <property type="match status" value="1"/>
</dbReference>
<evidence type="ECO:0000256" key="1">
    <source>
        <dbReference type="ARBA" id="ARBA00001958"/>
    </source>
</evidence>
<feature type="domain" description="Pyruvate kinase C-terminal" evidence="15">
    <location>
        <begin position="368"/>
        <end position="477"/>
    </location>
</feature>
<dbReference type="EC" id="2.7.1.40" evidence="4 13"/>
<evidence type="ECO:0000256" key="6">
    <source>
        <dbReference type="ARBA" id="ARBA00022723"/>
    </source>
</evidence>
<dbReference type="NCBIfam" id="NF004978">
    <property type="entry name" value="PRK06354.1"/>
    <property type="match status" value="1"/>
</dbReference>
<comment type="caution">
    <text evidence="16">The sequence shown here is derived from an EMBL/GenBank/DDBJ whole genome shotgun (WGS) entry which is preliminary data.</text>
</comment>
<keyword evidence="12" id="KW-0670">Pyruvate</keyword>
<keyword evidence="6" id="KW-0479">Metal-binding</keyword>
<protein>
    <recommendedName>
        <fullName evidence="4 13">Pyruvate kinase</fullName>
        <ecNumber evidence="4 13">2.7.1.40</ecNumber>
    </recommendedName>
</protein>
<dbReference type="InterPro" id="IPR040442">
    <property type="entry name" value="Pyrv_kinase-like_dom_sf"/>
</dbReference>
<keyword evidence="10 13" id="KW-0460">Magnesium</keyword>
<keyword evidence="8 13" id="KW-0418">Kinase</keyword>
<keyword evidence="17" id="KW-1185">Reference proteome</keyword>
<dbReference type="Pfam" id="PF00224">
    <property type="entry name" value="PK"/>
    <property type="match status" value="1"/>
</dbReference>
<keyword evidence="9" id="KW-0067">ATP-binding</keyword>
<evidence type="ECO:0000256" key="4">
    <source>
        <dbReference type="ARBA" id="ARBA00012142"/>
    </source>
</evidence>
<accession>A0ABR2IP70</accession>
<dbReference type="PANTHER" id="PTHR11817">
    <property type="entry name" value="PYRUVATE KINASE"/>
    <property type="match status" value="1"/>
</dbReference>
<evidence type="ECO:0000256" key="7">
    <source>
        <dbReference type="ARBA" id="ARBA00022741"/>
    </source>
</evidence>
<evidence type="ECO:0000313" key="16">
    <source>
        <dbReference type="EMBL" id="KAK8866463.1"/>
    </source>
</evidence>
<feature type="domain" description="Pyruvate kinase barrel" evidence="14">
    <location>
        <begin position="13"/>
        <end position="335"/>
    </location>
</feature>
<name>A0ABR2IP70_9EUKA</name>
<dbReference type="Pfam" id="PF02887">
    <property type="entry name" value="PK_C"/>
    <property type="match status" value="1"/>
</dbReference>
<dbReference type="NCBIfam" id="TIGR01064">
    <property type="entry name" value="pyruv_kin"/>
    <property type="match status" value="1"/>
</dbReference>
<comment type="cofactor">
    <cofactor evidence="1">
        <name>K(+)</name>
        <dbReference type="ChEBI" id="CHEBI:29103"/>
    </cofactor>
</comment>
<evidence type="ECO:0000256" key="9">
    <source>
        <dbReference type="ARBA" id="ARBA00022840"/>
    </source>
</evidence>
<dbReference type="SUPFAM" id="SSF52935">
    <property type="entry name" value="PK C-terminal domain-like"/>
    <property type="match status" value="1"/>
</dbReference>
<dbReference type="EMBL" id="JAPFFF010000015">
    <property type="protein sequence ID" value="KAK8866463.1"/>
    <property type="molecule type" value="Genomic_DNA"/>
</dbReference>
<comment type="catalytic activity">
    <reaction evidence="13">
        <text>pyruvate + ATP = phosphoenolpyruvate + ADP + H(+)</text>
        <dbReference type="Rhea" id="RHEA:18157"/>
        <dbReference type="ChEBI" id="CHEBI:15361"/>
        <dbReference type="ChEBI" id="CHEBI:15378"/>
        <dbReference type="ChEBI" id="CHEBI:30616"/>
        <dbReference type="ChEBI" id="CHEBI:58702"/>
        <dbReference type="ChEBI" id="CHEBI:456216"/>
        <dbReference type="EC" id="2.7.1.40"/>
    </reaction>
</comment>
<dbReference type="SUPFAM" id="SSF50800">
    <property type="entry name" value="PK beta-barrel domain-like"/>
    <property type="match status" value="1"/>
</dbReference>
<reference evidence="16 17" key="1">
    <citation type="submission" date="2024-04" db="EMBL/GenBank/DDBJ databases">
        <title>Tritrichomonas musculus Genome.</title>
        <authorList>
            <person name="Alves-Ferreira E."/>
            <person name="Grigg M."/>
            <person name="Lorenzi H."/>
            <person name="Galac M."/>
        </authorList>
    </citation>
    <scope>NUCLEOTIDE SEQUENCE [LARGE SCALE GENOMIC DNA]</scope>
    <source>
        <strain evidence="16 17">EAF2021</strain>
    </source>
</reference>
<dbReference type="Gene3D" id="2.40.33.10">
    <property type="entry name" value="PK beta-barrel domain-like"/>
    <property type="match status" value="1"/>
</dbReference>
<evidence type="ECO:0000256" key="8">
    <source>
        <dbReference type="ARBA" id="ARBA00022777"/>
    </source>
</evidence>
<dbReference type="InterPro" id="IPR015806">
    <property type="entry name" value="Pyrv_Knase_insert_dom_sf"/>
</dbReference>
<dbReference type="SUPFAM" id="SSF51621">
    <property type="entry name" value="Phosphoenolpyruvate/pyruvate domain"/>
    <property type="match status" value="1"/>
</dbReference>
<gene>
    <name evidence="16" type="ORF">M9Y10_009426</name>
</gene>
<comment type="similarity">
    <text evidence="3 13">Belongs to the pyruvate kinase family.</text>
</comment>
<evidence type="ECO:0000256" key="13">
    <source>
        <dbReference type="RuleBase" id="RU000504"/>
    </source>
</evidence>
<dbReference type="InterPro" id="IPR015795">
    <property type="entry name" value="Pyrv_Knase_C"/>
</dbReference>
<keyword evidence="5 13" id="KW-0808">Transferase</keyword>
<dbReference type="Proteomes" id="UP001470230">
    <property type="component" value="Unassembled WGS sequence"/>
</dbReference>
<evidence type="ECO:0000256" key="5">
    <source>
        <dbReference type="ARBA" id="ARBA00022679"/>
    </source>
</evidence>
<evidence type="ECO:0000256" key="2">
    <source>
        <dbReference type="ARBA" id="ARBA00004997"/>
    </source>
</evidence>
<organism evidence="16 17">
    <name type="scientific">Tritrichomonas musculus</name>
    <dbReference type="NCBI Taxonomy" id="1915356"/>
    <lineage>
        <taxon>Eukaryota</taxon>
        <taxon>Metamonada</taxon>
        <taxon>Parabasalia</taxon>
        <taxon>Tritrichomonadida</taxon>
        <taxon>Tritrichomonadidae</taxon>
        <taxon>Tritrichomonas</taxon>
    </lineage>
</organism>
<dbReference type="InterPro" id="IPR001697">
    <property type="entry name" value="Pyr_Knase"/>
</dbReference>
<evidence type="ECO:0000256" key="12">
    <source>
        <dbReference type="ARBA" id="ARBA00023317"/>
    </source>
</evidence>
<dbReference type="InterPro" id="IPR015793">
    <property type="entry name" value="Pyrv_Knase_brl"/>
</dbReference>
<sequence>MEAHYTQKQLRPRKTKIICTMGPASESEEVVKKLILAGMNVARFNMSHGDYADHTRRMNLVRKCAHQLQMPVGILLDTKGPEIRIRKFQKGKVLLKEGQKFTFCTQEVVGDNTKVSITYPDLYKDLKPGDKVLVNDGLLQFVVDAIQDKNIITHCIRGGVLSDQKSMNFPQLTISMPYLSEIDKQDILFGIKQKVDFIAASFVSNRDNVLQIREILNENGVGRDIDIIAKIENDVGIHNLEEIYQVSDGCMVARGDMGVEIPFAELPSIQKLMVQTARRLGRRCIVATEMLESMIENPRPTRAETSDIANAVYDGATAVMLSGETAAGKYPVQCVETMSKICQEAESHLDYFTHLIKDEFVLNKVIPESIAYGACNASYTLKVPLIIVYTTNGHSARNISRFRPECHIIAATFSEQTYSKLTLTWGVTPILVKKYETVDDLLYSAEFIAYKNLKIGEKYIIVAGVPNISDGTNMLKLCTLSA</sequence>
<dbReference type="NCBIfam" id="NF004491">
    <property type="entry name" value="PRK05826.1"/>
    <property type="match status" value="1"/>
</dbReference>
<keyword evidence="7" id="KW-0547">Nucleotide-binding</keyword>
<dbReference type="Gene3D" id="3.40.1380.20">
    <property type="entry name" value="Pyruvate kinase, C-terminal domain"/>
    <property type="match status" value="1"/>
</dbReference>
<evidence type="ECO:0000256" key="3">
    <source>
        <dbReference type="ARBA" id="ARBA00008663"/>
    </source>
</evidence>
<keyword evidence="11 13" id="KW-0324">Glycolysis</keyword>
<dbReference type="InterPro" id="IPR015813">
    <property type="entry name" value="Pyrv/PenolPyrv_kinase-like_dom"/>
</dbReference>
<dbReference type="InterPro" id="IPR036918">
    <property type="entry name" value="Pyrv_Knase_C_sf"/>
</dbReference>
<evidence type="ECO:0000256" key="11">
    <source>
        <dbReference type="ARBA" id="ARBA00023152"/>
    </source>
</evidence>
<evidence type="ECO:0000256" key="10">
    <source>
        <dbReference type="ARBA" id="ARBA00022842"/>
    </source>
</evidence>
<dbReference type="InterPro" id="IPR011037">
    <property type="entry name" value="Pyrv_Knase-like_insert_dom_sf"/>
</dbReference>
<proteinExistence type="inferred from homology"/>
<evidence type="ECO:0000259" key="14">
    <source>
        <dbReference type="Pfam" id="PF00224"/>
    </source>
</evidence>
<evidence type="ECO:0000313" key="17">
    <source>
        <dbReference type="Proteomes" id="UP001470230"/>
    </source>
</evidence>
<evidence type="ECO:0000259" key="15">
    <source>
        <dbReference type="Pfam" id="PF02887"/>
    </source>
</evidence>